<evidence type="ECO:0000313" key="1">
    <source>
        <dbReference type="EMBL" id="MBI5079038.1"/>
    </source>
</evidence>
<feature type="non-terminal residue" evidence="1">
    <location>
        <position position="1"/>
    </location>
</feature>
<sequence>LWQRFNIADFDISGFEYVPTTSTGAYNGDLLMGTYPKSYDAKTAYAKVSWSF</sequence>
<evidence type="ECO:0000313" key="2">
    <source>
        <dbReference type="Proteomes" id="UP000808761"/>
    </source>
</evidence>
<accession>A0A9D6YW74</accession>
<gene>
    <name evidence="1" type="ORF">HZB08_03360</name>
</gene>
<dbReference type="Proteomes" id="UP000808761">
    <property type="component" value="Unassembled WGS sequence"/>
</dbReference>
<comment type="caution">
    <text evidence="1">The sequence shown here is derived from an EMBL/GenBank/DDBJ whole genome shotgun (WGS) entry which is preliminary data.</text>
</comment>
<name>A0A9D6YW74_UNCSA</name>
<dbReference type="AlphaFoldDB" id="A0A9D6YW74"/>
<dbReference type="EMBL" id="JACRKR010000166">
    <property type="protein sequence ID" value="MBI5079038.1"/>
    <property type="molecule type" value="Genomic_DNA"/>
</dbReference>
<protein>
    <submittedName>
        <fullName evidence="1">Uncharacterized protein</fullName>
    </submittedName>
</protein>
<organism evidence="1 2">
    <name type="scientific">Candidatus Saganbacteria bacterium</name>
    <dbReference type="NCBI Taxonomy" id="2575572"/>
    <lineage>
        <taxon>Bacteria</taxon>
        <taxon>Bacillati</taxon>
        <taxon>Saganbacteria</taxon>
    </lineage>
</organism>
<proteinExistence type="predicted"/>
<reference evidence="1" key="1">
    <citation type="submission" date="2020-07" db="EMBL/GenBank/DDBJ databases">
        <title>Huge and variable diversity of episymbiotic CPR bacteria and DPANN archaea in groundwater ecosystems.</title>
        <authorList>
            <person name="He C.Y."/>
            <person name="Keren R."/>
            <person name="Whittaker M."/>
            <person name="Farag I.F."/>
            <person name="Doudna J."/>
            <person name="Cate J.H.D."/>
            <person name="Banfield J.F."/>
        </authorList>
    </citation>
    <scope>NUCLEOTIDE SEQUENCE</scope>
    <source>
        <strain evidence="1">NC_groundwater_1860_Pr3_B-0.1um_51_7</strain>
    </source>
</reference>